<proteinExistence type="predicted"/>
<dbReference type="AlphaFoldDB" id="A0A915KJL5"/>
<dbReference type="Proteomes" id="UP000887565">
    <property type="component" value="Unplaced"/>
</dbReference>
<keyword evidence="1" id="KW-1185">Reference proteome</keyword>
<evidence type="ECO:0000313" key="1">
    <source>
        <dbReference type="Proteomes" id="UP000887565"/>
    </source>
</evidence>
<protein>
    <submittedName>
        <fullName evidence="2">Uncharacterized protein</fullName>
    </submittedName>
</protein>
<reference evidence="2" key="1">
    <citation type="submission" date="2022-11" db="UniProtKB">
        <authorList>
            <consortium name="WormBaseParasite"/>
        </authorList>
    </citation>
    <scope>IDENTIFICATION</scope>
</reference>
<dbReference type="WBParaSite" id="nRc.2.0.1.t38201-RA">
    <property type="protein sequence ID" value="nRc.2.0.1.t38201-RA"/>
    <property type="gene ID" value="nRc.2.0.1.g38201"/>
</dbReference>
<organism evidence="1 2">
    <name type="scientific">Romanomermis culicivorax</name>
    <name type="common">Nematode worm</name>
    <dbReference type="NCBI Taxonomy" id="13658"/>
    <lineage>
        <taxon>Eukaryota</taxon>
        <taxon>Metazoa</taxon>
        <taxon>Ecdysozoa</taxon>
        <taxon>Nematoda</taxon>
        <taxon>Enoplea</taxon>
        <taxon>Dorylaimia</taxon>
        <taxon>Mermithida</taxon>
        <taxon>Mermithoidea</taxon>
        <taxon>Mermithidae</taxon>
        <taxon>Romanomermis</taxon>
    </lineage>
</organism>
<name>A0A915KJL5_ROMCU</name>
<evidence type="ECO:0000313" key="2">
    <source>
        <dbReference type="WBParaSite" id="nRc.2.0.1.t38201-RA"/>
    </source>
</evidence>
<accession>A0A915KJL5</accession>
<sequence>MARRVIDEIGVKIDIGVISRPKHTLSTSNNTLSNVKVDMTQKRSVIRKKLKTEKLLRLESVSVKKC</sequence>